<comment type="caution">
    <text evidence="4">The sequence shown here is derived from an EMBL/GenBank/DDBJ whole genome shotgun (WGS) entry which is preliminary data.</text>
</comment>
<feature type="domain" description="Putative plant transposon protein" evidence="3">
    <location>
        <begin position="55"/>
        <end position="147"/>
    </location>
</feature>
<organism evidence="4 5">
    <name type="scientific">Arachis hypogaea</name>
    <name type="common">Peanut</name>
    <dbReference type="NCBI Taxonomy" id="3818"/>
    <lineage>
        <taxon>Eukaryota</taxon>
        <taxon>Viridiplantae</taxon>
        <taxon>Streptophyta</taxon>
        <taxon>Embryophyta</taxon>
        <taxon>Tracheophyta</taxon>
        <taxon>Spermatophyta</taxon>
        <taxon>Magnoliopsida</taxon>
        <taxon>eudicotyledons</taxon>
        <taxon>Gunneridae</taxon>
        <taxon>Pentapetalae</taxon>
        <taxon>rosids</taxon>
        <taxon>fabids</taxon>
        <taxon>Fabales</taxon>
        <taxon>Fabaceae</taxon>
        <taxon>Papilionoideae</taxon>
        <taxon>50 kb inversion clade</taxon>
        <taxon>dalbergioids sensu lato</taxon>
        <taxon>Dalbergieae</taxon>
        <taxon>Pterocarpus clade</taxon>
        <taxon>Arachis</taxon>
    </lineage>
</organism>
<evidence type="ECO:0000313" key="5">
    <source>
        <dbReference type="Proteomes" id="UP000289738"/>
    </source>
</evidence>
<dbReference type="AlphaFoldDB" id="A0A445EQ65"/>
<feature type="coiled-coil region" evidence="1">
    <location>
        <begin position="11"/>
        <end position="43"/>
    </location>
</feature>
<sequence length="348" mass="39086">MPVLHPGVTRYEDIKDELARVERERAEKSHESVRKALEDWKRARMNQMQGSAKYSRGENTVPQSIACTDLNPEARIWQQIIADYILLSTHATYIRVRVAVLLWVILEGKRISVLPLIGDLKWKVTQQKKYNISFPSLITRLATLSGVESRPTDRTSVYNSKQPFLPYGDYEGQLQKKRKTTEPSSTSAEPSVPPAPPVSTPRLQTPYKLGREILESLHHIESRNARCFQWIVAKFDGHDPRSSPPDTPEPEPEPDHETEEPALEEPAAEADQADEPIEQTAAENIVEEPADHIVEEPTAVAEPSTERASESAGQSSEEHRPKPTSQPSTDIIVYHHHHHPPPLGDGAS</sequence>
<evidence type="ECO:0000313" key="4">
    <source>
        <dbReference type="EMBL" id="RYR77625.1"/>
    </source>
</evidence>
<dbReference type="InterPro" id="IPR046796">
    <property type="entry name" value="Transposase_32_dom"/>
</dbReference>
<protein>
    <recommendedName>
        <fullName evidence="3">Putative plant transposon protein domain-containing protein</fullName>
    </recommendedName>
</protein>
<accession>A0A445EQ65</accession>
<proteinExistence type="predicted"/>
<evidence type="ECO:0000259" key="3">
    <source>
        <dbReference type="Pfam" id="PF20167"/>
    </source>
</evidence>
<feature type="region of interest" description="Disordered" evidence="2">
    <location>
        <begin position="237"/>
        <end position="348"/>
    </location>
</feature>
<keyword evidence="5" id="KW-1185">Reference proteome</keyword>
<dbReference type="EMBL" id="SDMP01000001">
    <property type="protein sequence ID" value="RYR77625.1"/>
    <property type="molecule type" value="Genomic_DNA"/>
</dbReference>
<dbReference type="Proteomes" id="UP000289738">
    <property type="component" value="Chromosome A01"/>
</dbReference>
<keyword evidence="1" id="KW-0175">Coiled coil</keyword>
<gene>
    <name evidence="4" type="ORF">Ahy_A01g002158</name>
</gene>
<evidence type="ECO:0000256" key="2">
    <source>
        <dbReference type="SAM" id="MobiDB-lite"/>
    </source>
</evidence>
<dbReference type="Pfam" id="PF20167">
    <property type="entry name" value="Transposase_32"/>
    <property type="match status" value="1"/>
</dbReference>
<feature type="compositionally biased region" description="Acidic residues" evidence="2">
    <location>
        <begin position="248"/>
        <end position="277"/>
    </location>
</feature>
<feature type="region of interest" description="Disordered" evidence="2">
    <location>
        <begin position="150"/>
        <end position="203"/>
    </location>
</feature>
<evidence type="ECO:0000256" key="1">
    <source>
        <dbReference type="SAM" id="Coils"/>
    </source>
</evidence>
<reference evidence="4 5" key="1">
    <citation type="submission" date="2019-01" db="EMBL/GenBank/DDBJ databases">
        <title>Sequencing of cultivated peanut Arachis hypogaea provides insights into genome evolution and oil improvement.</title>
        <authorList>
            <person name="Chen X."/>
        </authorList>
    </citation>
    <scope>NUCLEOTIDE SEQUENCE [LARGE SCALE GENOMIC DNA]</scope>
    <source>
        <strain evidence="5">cv. Fuhuasheng</strain>
        <tissue evidence="4">Leaves</tissue>
    </source>
</reference>
<name>A0A445EQ65_ARAHY</name>